<evidence type="ECO:0000313" key="2">
    <source>
        <dbReference type="EMBL" id="KHN35564.1"/>
    </source>
</evidence>
<gene>
    <name evidence="2" type="ORF">glysoja_033053</name>
</gene>
<dbReference type="Proteomes" id="UP000053555">
    <property type="component" value="Unassembled WGS sequence"/>
</dbReference>
<protein>
    <submittedName>
        <fullName evidence="2">Uncharacterized protein</fullName>
    </submittedName>
</protein>
<dbReference type="AlphaFoldDB" id="A0A0B2RTH4"/>
<name>A0A0B2RTH4_GLYSO</name>
<evidence type="ECO:0000256" key="1">
    <source>
        <dbReference type="SAM" id="MobiDB-lite"/>
    </source>
</evidence>
<dbReference type="EMBL" id="KN648232">
    <property type="protein sequence ID" value="KHN35564.1"/>
    <property type="molecule type" value="Genomic_DNA"/>
</dbReference>
<organism evidence="2">
    <name type="scientific">Glycine soja</name>
    <name type="common">Wild soybean</name>
    <dbReference type="NCBI Taxonomy" id="3848"/>
    <lineage>
        <taxon>Eukaryota</taxon>
        <taxon>Viridiplantae</taxon>
        <taxon>Streptophyta</taxon>
        <taxon>Embryophyta</taxon>
        <taxon>Tracheophyta</taxon>
        <taxon>Spermatophyta</taxon>
        <taxon>Magnoliopsida</taxon>
        <taxon>eudicotyledons</taxon>
        <taxon>Gunneridae</taxon>
        <taxon>Pentapetalae</taxon>
        <taxon>rosids</taxon>
        <taxon>fabids</taxon>
        <taxon>Fabales</taxon>
        <taxon>Fabaceae</taxon>
        <taxon>Papilionoideae</taxon>
        <taxon>50 kb inversion clade</taxon>
        <taxon>NPAAA clade</taxon>
        <taxon>indigoferoid/millettioid clade</taxon>
        <taxon>Phaseoleae</taxon>
        <taxon>Glycine</taxon>
        <taxon>Glycine subgen. Soja</taxon>
    </lineage>
</organism>
<proteinExistence type="predicted"/>
<accession>A0A0B2RTH4</accession>
<sequence>MKNSWWGQELYPYNQYEEERTPNLESVFTEFMAYHASSKPNQNSMQNQEIHVGKSYSMENCQWEQELQPYNQYKEERMSNLDNLLMQFKESFESTQQAFKSLEIQVGKLAKEVAKYVATREENFLEVEAHEESLIEEHDSREKDKEKSEEKAQQWEKCLQVEIHKKVFSKSITFLIN</sequence>
<reference evidence="2" key="1">
    <citation type="submission" date="2014-07" db="EMBL/GenBank/DDBJ databases">
        <title>Identification of a novel salt tolerance gene in wild soybean by whole-genome sequencing.</title>
        <authorList>
            <person name="Lam H.-M."/>
            <person name="Qi X."/>
            <person name="Li M.-W."/>
            <person name="Liu X."/>
            <person name="Xie M."/>
            <person name="Ni M."/>
            <person name="Xu X."/>
        </authorList>
    </citation>
    <scope>NUCLEOTIDE SEQUENCE [LARGE SCALE GENOMIC DNA]</scope>
    <source>
        <tissue evidence="2">Root</tissue>
    </source>
</reference>
<feature type="region of interest" description="Disordered" evidence="1">
    <location>
        <begin position="129"/>
        <end position="149"/>
    </location>
</feature>